<dbReference type="InterPro" id="IPR038186">
    <property type="entry name" value="CHAD_dom_sf"/>
</dbReference>
<dbReference type="SMART" id="SM00880">
    <property type="entry name" value="CHAD"/>
    <property type="match status" value="1"/>
</dbReference>
<dbReference type="PATRIC" id="fig|1329909.3.peg.3834"/>
<dbReference type="RefSeq" id="WP_021239978.1">
    <property type="nucleotide sequence ID" value="NZ_ATHO01000167.1"/>
</dbReference>
<dbReference type="Pfam" id="PF05235">
    <property type="entry name" value="CHAD"/>
    <property type="match status" value="1"/>
</dbReference>
<evidence type="ECO:0000313" key="3">
    <source>
        <dbReference type="EMBL" id="EQA99298.1"/>
    </source>
</evidence>
<dbReference type="InterPro" id="IPR033469">
    <property type="entry name" value="CYTH-like_dom_sf"/>
</dbReference>
<dbReference type="SUPFAM" id="SSF55154">
    <property type="entry name" value="CYTH-like phosphatases"/>
    <property type="match status" value="1"/>
</dbReference>
<dbReference type="Proteomes" id="UP000015525">
    <property type="component" value="Unassembled WGS sequence"/>
</dbReference>
<evidence type="ECO:0000259" key="1">
    <source>
        <dbReference type="PROSITE" id="PS51707"/>
    </source>
</evidence>
<evidence type="ECO:0000313" key="4">
    <source>
        <dbReference type="Proteomes" id="UP000015525"/>
    </source>
</evidence>
<evidence type="ECO:0000259" key="2">
    <source>
        <dbReference type="PROSITE" id="PS51708"/>
    </source>
</evidence>
<keyword evidence="4" id="KW-1185">Reference proteome</keyword>
<dbReference type="Gene3D" id="1.40.20.10">
    <property type="entry name" value="CHAD domain"/>
    <property type="match status" value="1"/>
</dbReference>
<proteinExistence type="predicted"/>
<name>T0HP48_9SPHN</name>
<dbReference type="InterPro" id="IPR023577">
    <property type="entry name" value="CYTH_domain"/>
</dbReference>
<dbReference type="InterPro" id="IPR007899">
    <property type="entry name" value="CHAD_dom"/>
</dbReference>
<dbReference type="GO" id="GO:0046872">
    <property type="term" value="F:metal ion binding"/>
    <property type="evidence" value="ECO:0007669"/>
    <property type="project" value="TreeGrafter"/>
</dbReference>
<comment type="caution">
    <text evidence="3">The sequence shown here is derived from an EMBL/GenBank/DDBJ whole genome shotgun (WGS) entry which is preliminary data.</text>
</comment>
<gene>
    <name evidence="3" type="ORF">L288_19910</name>
</gene>
<reference evidence="3 4" key="1">
    <citation type="journal article" date="2013" name="Genome Announc.">
        <title>Draft Genome Sequence of Sphingobium quisquiliarum Strain P25T, a Novel Hexachlorocyclohexane (HCH)-Degrading Bacterium Isolated from an HCH Dumpsite.</title>
        <authorList>
            <person name="Kumar Singh A."/>
            <person name="Sangwan N."/>
            <person name="Sharma A."/>
            <person name="Gupta V."/>
            <person name="Khurana J.P."/>
            <person name="Lal R."/>
        </authorList>
    </citation>
    <scope>NUCLEOTIDE SEQUENCE [LARGE SCALE GENOMIC DNA]</scope>
    <source>
        <strain evidence="3 4">P25</strain>
    </source>
</reference>
<dbReference type="AlphaFoldDB" id="T0HP48"/>
<dbReference type="Pfam" id="PF01928">
    <property type="entry name" value="CYTH"/>
    <property type="match status" value="1"/>
</dbReference>
<dbReference type="PROSITE" id="PS51707">
    <property type="entry name" value="CYTH"/>
    <property type="match status" value="1"/>
</dbReference>
<feature type="domain" description="CHAD" evidence="2">
    <location>
        <begin position="211"/>
        <end position="478"/>
    </location>
</feature>
<accession>T0HP48</accession>
<feature type="domain" description="CYTH" evidence="1">
    <location>
        <begin position="2"/>
        <end position="197"/>
    </location>
</feature>
<dbReference type="PANTHER" id="PTHR39569">
    <property type="entry name" value="INORGANIC TRIPHOSPHATASE"/>
    <property type="match status" value="1"/>
</dbReference>
<protein>
    <recommendedName>
        <fullName evidence="5">Ceramide glucosyltransferase</fullName>
    </recommendedName>
</protein>
<evidence type="ECO:0008006" key="5">
    <source>
        <dbReference type="Google" id="ProtNLM"/>
    </source>
</evidence>
<dbReference type="CDD" id="cd07756">
    <property type="entry name" value="CYTH-like_Pase_CHAD"/>
    <property type="match status" value="1"/>
</dbReference>
<organism evidence="3 4">
    <name type="scientific">Sphingobium quisquiliarum P25</name>
    <dbReference type="NCBI Taxonomy" id="1329909"/>
    <lineage>
        <taxon>Bacteria</taxon>
        <taxon>Pseudomonadati</taxon>
        <taxon>Pseudomonadota</taxon>
        <taxon>Alphaproteobacteria</taxon>
        <taxon>Sphingomonadales</taxon>
        <taxon>Sphingomonadaceae</taxon>
        <taxon>Sphingobium</taxon>
    </lineage>
</organism>
<dbReference type="SMART" id="SM01118">
    <property type="entry name" value="CYTH"/>
    <property type="match status" value="1"/>
</dbReference>
<dbReference type="PANTHER" id="PTHR39569:SF1">
    <property type="entry name" value="INORGANIC TRIPHOSPHATASE"/>
    <property type="match status" value="1"/>
</dbReference>
<dbReference type="GO" id="GO:0050355">
    <property type="term" value="F:inorganic triphosphate phosphatase activity"/>
    <property type="evidence" value="ECO:0007669"/>
    <property type="project" value="InterPro"/>
</dbReference>
<sequence length="480" mass="53345">MNEEVELKLELPRDAVEAFERSALIPGEGDRAELNAIYFDTPGSALRALGYSLRIRRSGGKRIQTVKADHGESGGGLFARGEWEMPVKDDQPVIDTRTPLPSALGDAADLIAPAFHVDVERRTWMVEEQGARAEMVLDKGVVRAGDREAPVCEIELELKEGEASALFALARRIEAAAPVRLGIEAKSERGYRLLGAAPASFKAEPVTLKPGSSPQEAFRTIARACLRHYRLNENLLLDHYDPQALHQARVAVRRLRSALTLFKPILPDQNAVRFQDELRWLARELGEARDLDVLIDSIAPGPLHDRIEAARQQAHADILKMLESRRVRGLMIDFAEWLTLNAAPSGGGESAKAFAAERLRHFYRWVVKHGRDMAELDDEHRHAVRKKAKKLRYASEFFASLFSEGKKDRKRHADFIKALEALQDRLGALNDMASMAGLLAKHGVEAGEQAVEPAGKDKKKLIKAAAKAHDKLADARPFWS</sequence>
<dbReference type="InterPro" id="IPR039013">
    <property type="entry name" value="YgiF"/>
</dbReference>
<dbReference type="Gene3D" id="2.40.320.10">
    <property type="entry name" value="Hypothetical Protein Pfu-838710-001"/>
    <property type="match status" value="1"/>
</dbReference>
<dbReference type="PROSITE" id="PS51708">
    <property type="entry name" value="CHAD"/>
    <property type="match status" value="1"/>
</dbReference>
<dbReference type="EMBL" id="ATHO01000167">
    <property type="protein sequence ID" value="EQA99298.1"/>
    <property type="molecule type" value="Genomic_DNA"/>
</dbReference>